<organism evidence="3 4">
    <name type="scientific">Fibrisoma montanum</name>
    <dbReference type="NCBI Taxonomy" id="2305895"/>
    <lineage>
        <taxon>Bacteria</taxon>
        <taxon>Pseudomonadati</taxon>
        <taxon>Bacteroidota</taxon>
        <taxon>Cytophagia</taxon>
        <taxon>Cytophagales</taxon>
        <taxon>Spirosomataceae</taxon>
        <taxon>Fibrisoma</taxon>
    </lineage>
</organism>
<dbReference type="NCBIfam" id="TIGR02271">
    <property type="entry name" value="YsnF/AvaK domain"/>
    <property type="match status" value="1"/>
</dbReference>
<dbReference type="RefSeq" id="WP_119667668.1">
    <property type="nucleotide sequence ID" value="NZ_QXED01000003.1"/>
</dbReference>
<feature type="region of interest" description="Disordered" evidence="1">
    <location>
        <begin position="111"/>
        <end position="139"/>
    </location>
</feature>
<dbReference type="PANTHER" id="PTHR38463">
    <property type="entry name" value="STRESS RESPONSE PROTEIN YSNF"/>
    <property type="match status" value="1"/>
</dbReference>
<feature type="compositionally biased region" description="Basic and acidic residues" evidence="1">
    <location>
        <begin position="111"/>
        <end position="126"/>
    </location>
</feature>
<evidence type="ECO:0000313" key="4">
    <source>
        <dbReference type="Proteomes" id="UP000283523"/>
    </source>
</evidence>
<name>A0A418MAR7_9BACT</name>
<reference evidence="3 4" key="1">
    <citation type="submission" date="2018-08" db="EMBL/GenBank/DDBJ databases">
        <title>Fibrisoma montanum sp. nov., isolated from Danxia mountain soil.</title>
        <authorList>
            <person name="Huang Y."/>
        </authorList>
    </citation>
    <scope>NUCLEOTIDE SEQUENCE [LARGE SCALE GENOMIC DNA]</scope>
    <source>
        <strain evidence="3 4">HYT19</strain>
    </source>
</reference>
<dbReference type="EMBL" id="QXED01000003">
    <property type="protein sequence ID" value="RIV23451.1"/>
    <property type="molecule type" value="Genomic_DNA"/>
</dbReference>
<dbReference type="AlphaFoldDB" id="A0A418MAR7"/>
<dbReference type="PANTHER" id="PTHR38463:SF1">
    <property type="entry name" value="STRESS RESPONSE PROTEIN YSNF"/>
    <property type="match status" value="1"/>
</dbReference>
<sequence length="139" mass="16102">MNPQDNPDQELPRTIPVIQEQVRIDKEVVETGHIRLSKLVHEEEQTVDVPTTHEEVNVHRVTINQYVDVPPPPIRYEGDTMIIPILREVVVVEKRLVLVEEVHVTKRRTETHKPQQVTLRREEVVVQRDTPTDAGAHQP</sequence>
<dbReference type="OrthoDB" id="5569583at2"/>
<dbReference type="Pfam" id="PF09557">
    <property type="entry name" value="DUF2382"/>
    <property type="match status" value="1"/>
</dbReference>
<evidence type="ECO:0000259" key="2">
    <source>
        <dbReference type="Pfam" id="PF09557"/>
    </source>
</evidence>
<protein>
    <submittedName>
        <fullName evidence="3">DUF2382 domain-containing protein</fullName>
    </submittedName>
</protein>
<accession>A0A418MAR7</accession>
<dbReference type="InterPro" id="IPR019060">
    <property type="entry name" value="DUF2382"/>
</dbReference>
<gene>
    <name evidence="3" type="ORF">DYU11_10640</name>
</gene>
<comment type="caution">
    <text evidence="3">The sequence shown here is derived from an EMBL/GenBank/DDBJ whole genome shotgun (WGS) entry which is preliminary data.</text>
</comment>
<evidence type="ECO:0000313" key="3">
    <source>
        <dbReference type="EMBL" id="RIV23451.1"/>
    </source>
</evidence>
<proteinExistence type="predicted"/>
<feature type="domain" description="DUF2382" evidence="2">
    <location>
        <begin position="16"/>
        <end position="126"/>
    </location>
</feature>
<keyword evidence="4" id="KW-1185">Reference proteome</keyword>
<dbReference type="Proteomes" id="UP000283523">
    <property type="component" value="Unassembled WGS sequence"/>
</dbReference>
<dbReference type="InterPro" id="IPR052967">
    <property type="entry name" value="Stress_Response_Assoc"/>
</dbReference>
<evidence type="ECO:0000256" key="1">
    <source>
        <dbReference type="SAM" id="MobiDB-lite"/>
    </source>
</evidence>